<dbReference type="Proteomes" id="UP000283634">
    <property type="component" value="Unassembled WGS sequence"/>
</dbReference>
<dbReference type="AlphaFoldDB" id="A0A422NYQ6"/>
<dbReference type="InterPro" id="IPR046450">
    <property type="entry name" value="PA_dom_sf"/>
</dbReference>
<organism evidence="3 4">
    <name type="scientific">Trypanosoma rangeli</name>
    <dbReference type="NCBI Taxonomy" id="5698"/>
    <lineage>
        <taxon>Eukaryota</taxon>
        <taxon>Discoba</taxon>
        <taxon>Euglenozoa</taxon>
        <taxon>Kinetoplastea</taxon>
        <taxon>Metakinetoplastina</taxon>
        <taxon>Trypanosomatida</taxon>
        <taxon>Trypanosomatidae</taxon>
        <taxon>Trypanosoma</taxon>
        <taxon>Herpetosoma</taxon>
    </lineage>
</organism>
<dbReference type="EMBL" id="MKGL01000029">
    <property type="protein sequence ID" value="RNF10633.1"/>
    <property type="molecule type" value="Genomic_DNA"/>
</dbReference>
<evidence type="ECO:0000256" key="1">
    <source>
        <dbReference type="SAM" id="SignalP"/>
    </source>
</evidence>
<dbReference type="Gene3D" id="3.50.30.30">
    <property type="match status" value="1"/>
</dbReference>
<keyword evidence="4" id="KW-1185">Reference proteome</keyword>
<dbReference type="GeneID" id="40325382"/>
<feature type="signal peptide" evidence="1">
    <location>
        <begin position="1"/>
        <end position="26"/>
    </location>
</feature>
<protein>
    <recommendedName>
        <fullName evidence="2">PA domain-containing protein</fullName>
    </recommendedName>
</protein>
<dbReference type="OMA" id="IMVERIS"/>
<accession>A0A422NYQ6</accession>
<dbReference type="RefSeq" id="XP_029241679.1">
    <property type="nucleotide sequence ID" value="XM_029378490.1"/>
</dbReference>
<dbReference type="InterPro" id="IPR003137">
    <property type="entry name" value="PA_domain"/>
</dbReference>
<dbReference type="OrthoDB" id="244152at2759"/>
<evidence type="ECO:0000313" key="4">
    <source>
        <dbReference type="Proteomes" id="UP000283634"/>
    </source>
</evidence>
<comment type="caution">
    <text evidence="3">The sequence shown here is derived from an EMBL/GenBank/DDBJ whole genome shotgun (WGS) entry which is preliminary data.</text>
</comment>
<reference evidence="3 4" key="1">
    <citation type="journal article" date="2018" name="BMC Genomics">
        <title>Genomic comparison of Trypanosoma conorhini and Trypanosoma rangeli to Trypanosoma cruzi strains of high and low virulence.</title>
        <authorList>
            <person name="Bradwell K.R."/>
            <person name="Koparde V.N."/>
            <person name="Matveyev A.V."/>
            <person name="Serrano M.G."/>
            <person name="Alves J.M."/>
            <person name="Parikh H."/>
            <person name="Huang B."/>
            <person name="Lee V."/>
            <person name="Espinosa-Alvarez O."/>
            <person name="Ortiz P.A."/>
            <person name="Costa-Martins A.G."/>
            <person name="Teixeira M.M."/>
            <person name="Buck G.A."/>
        </authorList>
    </citation>
    <scope>NUCLEOTIDE SEQUENCE [LARGE SCALE GENOMIC DNA]</scope>
    <source>
        <strain evidence="3 4">AM80</strain>
    </source>
</reference>
<dbReference type="SUPFAM" id="SSF52025">
    <property type="entry name" value="PA domain"/>
    <property type="match status" value="1"/>
</dbReference>
<evidence type="ECO:0000313" key="3">
    <source>
        <dbReference type="EMBL" id="RNF10633.1"/>
    </source>
</evidence>
<feature type="chain" id="PRO_5019031581" description="PA domain-containing protein" evidence="1">
    <location>
        <begin position="27"/>
        <end position="163"/>
    </location>
</feature>
<dbReference type="Pfam" id="PF02225">
    <property type="entry name" value="PA"/>
    <property type="match status" value="1"/>
</dbReference>
<feature type="domain" description="PA" evidence="2">
    <location>
        <begin position="59"/>
        <end position="128"/>
    </location>
</feature>
<sequence>MTCFMGPRFLFFLVVTLSLVAANVTALEVHRPAFLARKQFTGFKLPVGPPQWSGKDYCGDVVLASGMELCSNKTSIGNWKGAIVLSLENKCNAVDQAVVAQNNGALGLLIANSKLPLALGGTVQIPVEVLPKSECNAITATIKQGISVRVSIGHSLNVLRFAI</sequence>
<evidence type="ECO:0000259" key="2">
    <source>
        <dbReference type="Pfam" id="PF02225"/>
    </source>
</evidence>
<dbReference type="VEuPathDB" id="TriTrypDB:TRSC58_01908"/>
<proteinExistence type="predicted"/>
<name>A0A422NYQ6_TRYRA</name>
<keyword evidence="1" id="KW-0732">Signal</keyword>
<gene>
    <name evidence="3" type="ORF">TraAM80_01449</name>
</gene>